<feature type="region of interest" description="Disordered" evidence="1">
    <location>
        <begin position="1"/>
        <end position="23"/>
    </location>
</feature>
<dbReference type="AlphaFoldDB" id="W1P9D8"/>
<dbReference type="Gramene" id="ERN03605">
    <property type="protein sequence ID" value="ERN03605"/>
    <property type="gene ID" value="AMTR_s00042p00205170"/>
</dbReference>
<reference evidence="3" key="1">
    <citation type="journal article" date="2013" name="Science">
        <title>The Amborella genome and the evolution of flowering plants.</title>
        <authorList>
            <consortium name="Amborella Genome Project"/>
        </authorList>
    </citation>
    <scope>NUCLEOTIDE SEQUENCE [LARGE SCALE GENOMIC DNA]</scope>
</reference>
<accession>W1P9D8</accession>
<gene>
    <name evidence="2" type="ORF">AMTR_s00042p00205170</name>
</gene>
<keyword evidence="3" id="KW-1185">Reference proteome</keyword>
<sequence length="107" mass="11291">MATHARGDALDSKELGDALDGDAPSLSMVLLQPDMLQTATHAHGDAPDGKALGDAPDSNAPSRCVALLQPAMLRLLRSLSNSQTMLPHAVHGVTPYSRDDASIHAWR</sequence>
<organism evidence="2 3">
    <name type="scientific">Amborella trichopoda</name>
    <dbReference type="NCBI Taxonomy" id="13333"/>
    <lineage>
        <taxon>Eukaryota</taxon>
        <taxon>Viridiplantae</taxon>
        <taxon>Streptophyta</taxon>
        <taxon>Embryophyta</taxon>
        <taxon>Tracheophyta</taxon>
        <taxon>Spermatophyta</taxon>
        <taxon>Magnoliopsida</taxon>
        <taxon>Amborellales</taxon>
        <taxon>Amborellaceae</taxon>
        <taxon>Amborella</taxon>
    </lineage>
</organism>
<feature type="compositionally biased region" description="Basic and acidic residues" evidence="1">
    <location>
        <begin position="1"/>
        <end position="16"/>
    </location>
</feature>
<name>W1P9D8_AMBTC</name>
<protein>
    <submittedName>
        <fullName evidence="2">Uncharacterized protein</fullName>
    </submittedName>
</protein>
<evidence type="ECO:0000256" key="1">
    <source>
        <dbReference type="SAM" id="MobiDB-lite"/>
    </source>
</evidence>
<evidence type="ECO:0000313" key="3">
    <source>
        <dbReference type="Proteomes" id="UP000017836"/>
    </source>
</evidence>
<proteinExistence type="predicted"/>
<dbReference type="HOGENOM" id="CLU_2213470_0_0_1"/>
<dbReference type="Proteomes" id="UP000017836">
    <property type="component" value="Unassembled WGS sequence"/>
</dbReference>
<evidence type="ECO:0000313" key="2">
    <source>
        <dbReference type="EMBL" id="ERN03605.1"/>
    </source>
</evidence>
<dbReference type="EMBL" id="KI394353">
    <property type="protein sequence ID" value="ERN03605.1"/>
    <property type="molecule type" value="Genomic_DNA"/>
</dbReference>
<feature type="region of interest" description="Disordered" evidence="1">
    <location>
        <begin position="38"/>
        <end position="61"/>
    </location>
</feature>